<dbReference type="NCBIfam" id="TIGR01760">
    <property type="entry name" value="tape_meas_TP901"/>
    <property type="match status" value="1"/>
</dbReference>
<dbReference type="PANTHER" id="PTHR37813">
    <property type="entry name" value="FELS-2 PROPHAGE PROTEIN"/>
    <property type="match status" value="1"/>
</dbReference>
<proteinExistence type="predicted"/>
<organism evidence="3 4">
    <name type="scientific">Geomonas silvestris</name>
    <dbReference type="NCBI Taxonomy" id="2740184"/>
    <lineage>
        <taxon>Bacteria</taxon>
        <taxon>Pseudomonadati</taxon>
        <taxon>Thermodesulfobacteriota</taxon>
        <taxon>Desulfuromonadia</taxon>
        <taxon>Geobacterales</taxon>
        <taxon>Geobacteraceae</taxon>
        <taxon>Geomonas</taxon>
    </lineage>
</organism>
<evidence type="ECO:0000313" key="3">
    <source>
        <dbReference type="EMBL" id="GFO61174.1"/>
    </source>
</evidence>
<dbReference type="PANTHER" id="PTHR37813:SF1">
    <property type="entry name" value="FELS-2 PROPHAGE PROTEIN"/>
    <property type="match status" value="1"/>
</dbReference>
<keyword evidence="4" id="KW-1185">Reference proteome</keyword>
<gene>
    <name evidence="3" type="ORF">GMST_34990</name>
</gene>
<comment type="caution">
    <text evidence="3">The sequence shown here is derived from an EMBL/GenBank/DDBJ whole genome shotgun (WGS) entry which is preliminary data.</text>
</comment>
<dbReference type="AlphaFoldDB" id="A0A6V8MML0"/>
<accession>A0A6V8MML0</accession>
<name>A0A6V8MML0_9BACT</name>
<dbReference type="Proteomes" id="UP000556026">
    <property type="component" value="Unassembled WGS sequence"/>
</dbReference>
<evidence type="ECO:0000259" key="2">
    <source>
        <dbReference type="Pfam" id="PF10145"/>
    </source>
</evidence>
<dbReference type="EMBL" id="BLXX01000012">
    <property type="protein sequence ID" value="GFO61174.1"/>
    <property type="molecule type" value="Genomic_DNA"/>
</dbReference>
<dbReference type="InterPro" id="IPR010090">
    <property type="entry name" value="Phage_tape_meas"/>
</dbReference>
<feature type="domain" description="Phage tail tape measure protein" evidence="2">
    <location>
        <begin position="107"/>
        <end position="316"/>
    </location>
</feature>
<dbReference type="RefSeq" id="WP_183355968.1">
    <property type="nucleotide sequence ID" value="NZ_BLXX01000012.1"/>
</dbReference>
<evidence type="ECO:0000256" key="1">
    <source>
        <dbReference type="ARBA" id="ARBA00022612"/>
    </source>
</evidence>
<keyword evidence="1" id="KW-1188">Viral release from host cell</keyword>
<reference evidence="4" key="1">
    <citation type="submission" date="2020-06" db="EMBL/GenBank/DDBJ databases">
        <title>Draft genomic sequence of Geomonas sp. Red330.</title>
        <authorList>
            <person name="Itoh H."/>
            <person name="Zhenxing X."/>
            <person name="Ushijima N."/>
            <person name="Masuda Y."/>
            <person name="Shiratori Y."/>
            <person name="Senoo K."/>
        </authorList>
    </citation>
    <scope>NUCLEOTIDE SEQUENCE [LARGE SCALE GENOMIC DNA]</scope>
    <source>
        <strain evidence="4">Red330</strain>
    </source>
</reference>
<sequence length="600" mass="64290">MGDTFRLAMQLTMVDLLSGVASRAKANIQQLGVAGKEAARNFELMERHATRGLKALAIANYTVNKMKPGVGAAADLQESMIDVRMSLLRSGKDANTLGRELQQVRSTAVDLQKITPFSAVDVVNTQRELMTSGVEFQDVIGKGAARAAMVLATITKTAPETTAGIMLGVGVPYHLKGKDYGELSDEIQKHVMSGRMKMPQLEAALPYAAPYTNAYGVPWKDMLTGLAVLGEQGQLGSHAGVGLKDFYERLTGATRISKRYMAAMNRDLARKGKAPLEFWDKSGELLPTHEIIKSLRSSLGSYNRKMRLTLLQKIFGEQGGLAALNLMPTGTGSWEFVKGKVLEVASAEDKMTERLKGFSATVTALGGTSKTTLATIFDPMLAPMTEVLKDLNEIVAKIGEINEAHPSLAKTTSYGLAGISGVLGGYGLYNLVKAGKFGSKVFKGLRGTSFASLGVGLAEGKAVEAATGVTPVFVTNWPGSFSDLGVSGPGPAANAETVKTAGRILPWLNKMGIYSLATIPAYYTGSYLDKLSGGSGEFNADQHPDNWSFRAPWKKEEKNDIHIDLQIDSAGRVNSRTSSINTRITMIPRGDFFSAMTTVP</sequence>
<dbReference type="Pfam" id="PF10145">
    <property type="entry name" value="PhageMin_Tail"/>
    <property type="match status" value="1"/>
</dbReference>
<evidence type="ECO:0000313" key="4">
    <source>
        <dbReference type="Proteomes" id="UP000556026"/>
    </source>
</evidence>
<protein>
    <recommendedName>
        <fullName evidence="2">Phage tail tape measure protein domain-containing protein</fullName>
    </recommendedName>
</protein>